<feature type="compositionally biased region" description="Polar residues" evidence="1">
    <location>
        <begin position="290"/>
        <end position="299"/>
    </location>
</feature>
<protein>
    <submittedName>
        <fullName evidence="2">Uncharacterized protein</fullName>
    </submittedName>
</protein>
<feature type="compositionally biased region" description="Basic and acidic residues" evidence="1">
    <location>
        <begin position="74"/>
        <end position="98"/>
    </location>
</feature>
<reference evidence="2 3" key="1">
    <citation type="submission" date="2023-09" db="EMBL/GenBank/DDBJ databases">
        <title>Genomes of two closely related lineages of the louse Polyplax serrata with different host specificities.</title>
        <authorList>
            <person name="Martinu J."/>
            <person name="Tarabai H."/>
            <person name="Stefka J."/>
            <person name="Hypsa V."/>
        </authorList>
    </citation>
    <scope>NUCLEOTIDE SEQUENCE [LARGE SCALE GENOMIC DNA]</scope>
    <source>
        <strain evidence="2">98ZLc_SE</strain>
    </source>
</reference>
<accession>A0ABR1B0U6</accession>
<gene>
    <name evidence="2" type="ORF">RUM44_006100</name>
</gene>
<feature type="compositionally biased region" description="Low complexity" evidence="1">
    <location>
        <begin position="161"/>
        <end position="172"/>
    </location>
</feature>
<evidence type="ECO:0000313" key="2">
    <source>
        <dbReference type="EMBL" id="KAK6631571.1"/>
    </source>
</evidence>
<organism evidence="2 3">
    <name type="scientific">Polyplax serrata</name>
    <name type="common">Common mouse louse</name>
    <dbReference type="NCBI Taxonomy" id="468196"/>
    <lineage>
        <taxon>Eukaryota</taxon>
        <taxon>Metazoa</taxon>
        <taxon>Ecdysozoa</taxon>
        <taxon>Arthropoda</taxon>
        <taxon>Hexapoda</taxon>
        <taxon>Insecta</taxon>
        <taxon>Pterygota</taxon>
        <taxon>Neoptera</taxon>
        <taxon>Paraneoptera</taxon>
        <taxon>Psocodea</taxon>
        <taxon>Troctomorpha</taxon>
        <taxon>Phthiraptera</taxon>
        <taxon>Anoplura</taxon>
        <taxon>Polyplacidae</taxon>
        <taxon>Polyplax</taxon>
    </lineage>
</organism>
<sequence length="343" mass="38194">MTSKYGGVENMDIRKHINDIKTEINSRAASDLEKRKMEAELKATMEMAQIKEVIIEKRLAFELATMENTSRPQSKSDLRDMEDSNERKSNRLTQRIEDSTAFEISNKIRTGPLPTIPSKPSKEGHQMGEYLPKLGSSTFRKFSHTTIPTAFAEMKPQPVRTPFQEPEPTPTFNDEPSSKPNKSSSTRLHQGPVLSSNSIIKPKQQSPFKLTMPTLGNKEGVGNKAKQPPLQISIPRLDSKETVVNKPKQPTMQMLYKPPTHFRSGPAKQQSPVSPPARQPVRSPVGTPPQGINVNNIVSNPPGKLEEESSIYGDPSQENTSLGEYLRMIRGDILVPTLSKTDS</sequence>
<evidence type="ECO:0000313" key="3">
    <source>
        <dbReference type="Proteomes" id="UP001359485"/>
    </source>
</evidence>
<feature type="compositionally biased region" description="Polar residues" evidence="1">
    <location>
        <begin position="174"/>
        <end position="208"/>
    </location>
</feature>
<feature type="region of interest" description="Disordered" evidence="1">
    <location>
        <begin position="154"/>
        <end position="319"/>
    </location>
</feature>
<name>A0ABR1B0U6_POLSC</name>
<dbReference type="Proteomes" id="UP001359485">
    <property type="component" value="Unassembled WGS sequence"/>
</dbReference>
<keyword evidence="3" id="KW-1185">Reference proteome</keyword>
<dbReference type="EMBL" id="JAWJWF010000006">
    <property type="protein sequence ID" value="KAK6631571.1"/>
    <property type="molecule type" value="Genomic_DNA"/>
</dbReference>
<feature type="region of interest" description="Disordered" evidence="1">
    <location>
        <begin position="66"/>
        <end position="100"/>
    </location>
</feature>
<proteinExistence type="predicted"/>
<comment type="caution">
    <text evidence="2">The sequence shown here is derived from an EMBL/GenBank/DDBJ whole genome shotgun (WGS) entry which is preliminary data.</text>
</comment>
<evidence type="ECO:0000256" key="1">
    <source>
        <dbReference type="SAM" id="MobiDB-lite"/>
    </source>
</evidence>